<dbReference type="STRING" id="1210063.GCA_001612665_01305"/>
<evidence type="ECO:0000313" key="5">
    <source>
        <dbReference type="Proteomes" id="UP000294856"/>
    </source>
</evidence>
<evidence type="ECO:0000313" key="4">
    <source>
        <dbReference type="EMBL" id="TCJ97602.1"/>
    </source>
</evidence>
<dbReference type="InterPro" id="IPR029045">
    <property type="entry name" value="ClpP/crotonase-like_dom_sf"/>
</dbReference>
<dbReference type="GO" id="GO:0004658">
    <property type="term" value="F:propionyl-CoA carboxylase activity"/>
    <property type="evidence" value="ECO:0007669"/>
    <property type="project" value="TreeGrafter"/>
</dbReference>
<keyword evidence="5" id="KW-1185">Reference proteome</keyword>
<sequence length="499" mass="53105">MTTANTWDETLDDLGRRRARVLEMGGPDRVAKHRGKGKLDARARIERLLDPGTFQEFGTLVGGDIAAADAIVTGSGLINGVPVMVGAEDFTTLAGSIAPGSNSKRYRLAELAVRDKVPLVMLLEGAGFRPTGDHYGRTPTDLLAQAQCSGKVPMVTAVLGPSAGHGALVAPVADFSIMSRQGCIFTAGPPVVKVSTGEDISKEDLGGPDVALPSGVVHNVAETDEDVLDEIRRYLSYFPPSAWSYPPVYLADETTGPRATPELLDIVSRDNVQSYDMRAVLDVVFDGTDWFEVQPERGTPIICALAHLGGHPVAVVANQPQVLAGSIDTEAADKAAHFIMVADSFHLPIIFLADNPGMLPGSESEREGVLRSGARMFVAQTAATTLKLHVTLRKAYGFGSMVMSLIGFDGQAGTFAYPGATMGAMGAAALSNASNAEADLAAELREMELKASYHSAEHMGFDELIRPEETRDVLLRSLQRGLYGRQTPAQPVQRTVIIP</sequence>
<dbReference type="SUPFAM" id="SSF52096">
    <property type="entry name" value="ClpP/crotonase"/>
    <property type="match status" value="2"/>
</dbReference>
<dbReference type="PANTHER" id="PTHR43842">
    <property type="entry name" value="PROPIONYL-COA CARBOXYLASE BETA CHAIN"/>
    <property type="match status" value="1"/>
</dbReference>
<dbReference type="OrthoDB" id="9803706at2"/>
<evidence type="ECO:0000259" key="2">
    <source>
        <dbReference type="PROSITE" id="PS50980"/>
    </source>
</evidence>
<feature type="domain" description="CoA carboxyltransferase N-terminal" evidence="2">
    <location>
        <begin position="6"/>
        <end position="250"/>
    </location>
</feature>
<dbReference type="InterPro" id="IPR034733">
    <property type="entry name" value="AcCoA_carboxyl_beta"/>
</dbReference>
<dbReference type="GO" id="GO:0016740">
    <property type="term" value="F:transferase activity"/>
    <property type="evidence" value="ECO:0007669"/>
    <property type="project" value="UniProtKB-KW"/>
</dbReference>
<dbReference type="Pfam" id="PF01039">
    <property type="entry name" value="Carboxyl_trans"/>
    <property type="match status" value="1"/>
</dbReference>
<dbReference type="InterPro" id="IPR051047">
    <property type="entry name" value="AccD/PCCB"/>
</dbReference>
<dbReference type="EMBL" id="SMFR01000002">
    <property type="protein sequence ID" value="TCJ97602.1"/>
    <property type="molecule type" value="Genomic_DNA"/>
</dbReference>
<keyword evidence="4" id="KW-0808">Transferase</keyword>
<dbReference type="PROSITE" id="PS50989">
    <property type="entry name" value="COA_CT_CTER"/>
    <property type="match status" value="1"/>
</dbReference>
<feature type="domain" description="CoA carboxyltransferase C-terminal" evidence="3">
    <location>
        <begin position="263"/>
        <end position="480"/>
    </location>
</feature>
<dbReference type="PANTHER" id="PTHR43842:SF2">
    <property type="entry name" value="PROPIONYL-COA CARBOXYLASE BETA CHAIN, MITOCHONDRIAL"/>
    <property type="match status" value="1"/>
</dbReference>
<reference evidence="4 5" key="1">
    <citation type="submission" date="2019-03" db="EMBL/GenBank/DDBJ databases">
        <title>Genomic Encyclopedia of Type Strains, Phase IV (KMG-IV): sequencing the most valuable type-strain genomes for metagenomic binning, comparative biology and taxonomic classification.</title>
        <authorList>
            <person name="Goeker M."/>
        </authorList>
    </citation>
    <scope>NUCLEOTIDE SEQUENCE [LARGE SCALE GENOMIC DNA]</scope>
    <source>
        <strain evidence="4 5">DSM 44684</strain>
    </source>
</reference>
<dbReference type="PROSITE" id="PS50980">
    <property type="entry name" value="COA_CT_NTER"/>
    <property type="match status" value="1"/>
</dbReference>
<gene>
    <name evidence="4" type="ORF">DFR71_3646</name>
</gene>
<evidence type="ECO:0000259" key="3">
    <source>
        <dbReference type="PROSITE" id="PS50989"/>
    </source>
</evidence>
<name>A0A4R1FUR2_9NOCA</name>
<comment type="caution">
    <text evidence="4">The sequence shown here is derived from an EMBL/GenBank/DDBJ whole genome shotgun (WGS) entry which is preliminary data.</text>
</comment>
<dbReference type="AlphaFoldDB" id="A0A4R1FUR2"/>
<dbReference type="RefSeq" id="WP_067446996.1">
    <property type="nucleotide sequence ID" value="NZ_SMFR01000002.1"/>
</dbReference>
<comment type="similarity">
    <text evidence="1">Belongs to the AccD/PCCB family.</text>
</comment>
<protein>
    <submittedName>
        <fullName evidence="4">Acetyl-CoA carboxylase carboxyltransferase component</fullName>
    </submittedName>
</protein>
<dbReference type="InterPro" id="IPR011762">
    <property type="entry name" value="COA_CT_N"/>
</dbReference>
<dbReference type="Proteomes" id="UP000294856">
    <property type="component" value="Unassembled WGS sequence"/>
</dbReference>
<evidence type="ECO:0000256" key="1">
    <source>
        <dbReference type="ARBA" id="ARBA00006102"/>
    </source>
</evidence>
<accession>A0A4R1FUR2</accession>
<dbReference type="Gene3D" id="3.90.226.10">
    <property type="entry name" value="2-enoyl-CoA Hydratase, Chain A, domain 1"/>
    <property type="match status" value="2"/>
</dbReference>
<organism evidence="4 5">
    <name type="scientific">Nocardia alba</name>
    <dbReference type="NCBI Taxonomy" id="225051"/>
    <lineage>
        <taxon>Bacteria</taxon>
        <taxon>Bacillati</taxon>
        <taxon>Actinomycetota</taxon>
        <taxon>Actinomycetes</taxon>
        <taxon>Mycobacteriales</taxon>
        <taxon>Nocardiaceae</taxon>
        <taxon>Nocardia</taxon>
    </lineage>
</organism>
<dbReference type="InterPro" id="IPR011763">
    <property type="entry name" value="COA_CT_C"/>
</dbReference>
<proteinExistence type="inferred from homology"/>